<dbReference type="AlphaFoldDB" id="A0A815W8A5"/>
<organism evidence="1 3">
    <name type="scientific">Didymodactylos carnosus</name>
    <dbReference type="NCBI Taxonomy" id="1234261"/>
    <lineage>
        <taxon>Eukaryota</taxon>
        <taxon>Metazoa</taxon>
        <taxon>Spiralia</taxon>
        <taxon>Gnathifera</taxon>
        <taxon>Rotifera</taxon>
        <taxon>Eurotatoria</taxon>
        <taxon>Bdelloidea</taxon>
        <taxon>Philodinida</taxon>
        <taxon>Philodinidae</taxon>
        <taxon>Didymodactylos</taxon>
    </lineage>
</organism>
<evidence type="ECO:0000313" key="1">
    <source>
        <dbReference type="EMBL" id="CAF1540463.1"/>
    </source>
</evidence>
<evidence type="ECO:0000313" key="2">
    <source>
        <dbReference type="EMBL" id="CAF4400793.1"/>
    </source>
</evidence>
<gene>
    <name evidence="1" type="ORF">GPM918_LOCUS38599</name>
    <name evidence="2" type="ORF">SRO942_LOCUS39435</name>
</gene>
<accession>A0A815W8A5</accession>
<reference evidence="1" key="1">
    <citation type="submission" date="2021-02" db="EMBL/GenBank/DDBJ databases">
        <authorList>
            <person name="Nowell W R."/>
        </authorList>
    </citation>
    <scope>NUCLEOTIDE SEQUENCE</scope>
</reference>
<protein>
    <submittedName>
        <fullName evidence="1">Uncharacterized protein</fullName>
    </submittedName>
</protein>
<name>A0A815W8A5_9BILA</name>
<evidence type="ECO:0000313" key="3">
    <source>
        <dbReference type="Proteomes" id="UP000663829"/>
    </source>
</evidence>
<proteinExistence type="predicted"/>
<dbReference type="Proteomes" id="UP000681722">
    <property type="component" value="Unassembled WGS sequence"/>
</dbReference>
<comment type="caution">
    <text evidence="1">The sequence shown here is derived from an EMBL/GenBank/DDBJ whole genome shotgun (WGS) entry which is preliminary data.</text>
</comment>
<feature type="non-terminal residue" evidence="1">
    <location>
        <position position="1"/>
    </location>
</feature>
<dbReference type="EMBL" id="CAJOBC010091434">
    <property type="protein sequence ID" value="CAF4400793.1"/>
    <property type="molecule type" value="Genomic_DNA"/>
</dbReference>
<sequence length="79" mass="9127">MAAVLQVEFSFGHTLMAHQKLDEDPSKGIHKRLEILLSELVGKQEIDKDEMDMPLENENLPFVRGQLKIDKEDKLIRLI</sequence>
<dbReference type="Proteomes" id="UP000663829">
    <property type="component" value="Unassembled WGS sequence"/>
</dbReference>
<dbReference type="EMBL" id="CAJNOQ010025803">
    <property type="protein sequence ID" value="CAF1540463.1"/>
    <property type="molecule type" value="Genomic_DNA"/>
</dbReference>
<keyword evidence="3" id="KW-1185">Reference proteome</keyword>